<dbReference type="Gene3D" id="3.90.1150.10">
    <property type="entry name" value="Aspartate Aminotransferase, domain 1"/>
    <property type="match status" value="2"/>
</dbReference>
<dbReference type="SUPFAM" id="SSF53383">
    <property type="entry name" value="PLP-dependent transferases"/>
    <property type="match status" value="1"/>
</dbReference>
<keyword evidence="14" id="KW-1185">Reference proteome</keyword>
<evidence type="ECO:0000256" key="9">
    <source>
        <dbReference type="ARBA" id="ARBA00022898"/>
    </source>
</evidence>
<keyword evidence="6" id="KW-0963">Cytoplasm</keyword>
<accession>A0AAV0LAT1</accession>
<sequence length="548" mass="61128">MAMAMPLLRRLSSSLNHPTRPFLTPLCYKSSLPDEAVYEKEKPGVTWPKQLNAPLEVVDPEIADIIEHEKNRQWKGLELIPSENFTSLSVMQAVGSVMTNKYSEGYPGARYYGGNEYIDMAESLCQKRALEAFRLDPAKWGVNVQPLSGSPSNFQVYTALLKPHDRIMALDLPHGGHLSHGYQTDTKKISAVSIFFETMPYRLNESTGYIDYEQMEKSATLFRPKLIVAGASAYARLYDYAFIRKVCDKQKAIMLADMAHISGLVAAGVVPSPFDYADVVTTTTHKSLRGPRGAMIFFRKGVKEVNKQGKEVLYDYEDKINQAVFPGLQGGPHNHTITGLAVALKQATTPEYKAYQEQVLRNCFKFAEVQPNGVKETCHGNKIMKYMLYLHAAWKFRRKYALGEMGYELVSGGTENHLVLVNLKNKGIDGSRVEKVLEAVHIAANKNTVPGDVSAMVPGGIRMGTPALTSRGFVEEDFVKVAYFFDLAVKIAVNIKAASTGTKLKDFVAGMQLANFQSEIAKLRHDVEEYAKQFPTIGFEKETMKYKS</sequence>
<dbReference type="GO" id="GO:0005634">
    <property type="term" value="C:nucleus"/>
    <property type="evidence" value="ECO:0007669"/>
    <property type="project" value="UniProtKB-ARBA"/>
</dbReference>
<keyword evidence="9 11" id="KW-0663">Pyridoxal phosphate</keyword>
<protein>
    <recommendedName>
        <fullName evidence="11">Serine hydroxymethyltransferase</fullName>
        <ecNumber evidence="11">2.1.2.1</ecNumber>
    </recommendedName>
</protein>
<evidence type="ECO:0000256" key="3">
    <source>
        <dbReference type="ARBA" id="ARBA00004496"/>
    </source>
</evidence>
<dbReference type="EC" id="2.1.2.1" evidence="11"/>
<evidence type="ECO:0000256" key="8">
    <source>
        <dbReference type="ARBA" id="ARBA00022679"/>
    </source>
</evidence>
<comment type="similarity">
    <text evidence="5 11">Belongs to the SHMT family.</text>
</comment>
<dbReference type="NCBIfam" id="NF000586">
    <property type="entry name" value="PRK00011.1"/>
    <property type="match status" value="1"/>
</dbReference>
<feature type="domain" description="Serine hydroxymethyltransferase-like" evidence="12">
    <location>
        <begin position="401"/>
        <end position="484"/>
    </location>
</feature>
<dbReference type="GO" id="GO:0035999">
    <property type="term" value="P:tetrahydrofolate interconversion"/>
    <property type="evidence" value="ECO:0007669"/>
    <property type="project" value="InterPro"/>
</dbReference>
<dbReference type="PROSITE" id="PS00096">
    <property type="entry name" value="SHMT"/>
    <property type="match status" value="1"/>
</dbReference>
<comment type="cofactor">
    <cofactor evidence="2 11">
        <name>pyridoxal 5'-phosphate</name>
        <dbReference type="ChEBI" id="CHEBI:597326"/>
    </cofactor>
</comment>
<evidence type="ECO:0000313" key="13">
    <source>
        <dbReference type="EMBL" id="CAI0430879.1"/>
    </source>
</evidence>
<dbReference type="GO" id="GO:0004372">
    <property type="term" value="F:glycine hydroxymethyltransferase activity"/>
    <property type="evidence" value="ECO:0007669"/>
    <property type="project" value="UniProtKB-EC"/>
</dbReference>
<evidence type="ECO:0000313" key="14">
    <source>
        <dbReference type="Proteomes" id="UP001154282"/>
    </source>
</evidence>
<dbReference type="CDD" id="cd00378">
    <property type="entry name" value="SHMT"/>
    <property type="match status" value="1"/>
</dbReference>
<dbReference type="FunFam" id="3.40.640.10:FF:000050">
    <property type="entry name" value="Serine hydroxymethyltransferase"/>
    <property type="match status" value="1"/>
</dbReference>
<dbReference type="InterPro" id="IPR049943">
    <property type="entry name" value="Ser_HO-MeTrfase-like"/>
</dbReference>
<evidence type="ECO:0000259" key="12">
    <source>
        <dbReference type="Pfam" id="PF00464"/>
    </source>
</evidence>
<dbReference type="EMBL" id="CAMGYJ010000006">
    <property type="protein sequence ID" value="CAI0430879.1"/>
    <property type="molecule type" value="Genomic_DNA"/>
</dbReference>
<evidence type="ECO:0000256" key="7">
    <source>
        <dbReference type="ARBA" id="ARBA00022563"/>
    </source>
</evidence>
<dbReference type="InterPro" id="IPR015424">
    <property type="entry name" value="PyrdxlP-dep_Trfase"/>
</dbReference>
<proteinExistence type="inferred from homology"/>
<dbReference type="InterPro" id="IPR015421">
    <property type="entry name" value="PyrdxlP-dep_Trfase_major"/>
</dbReference>
<evidence type="ECO:0000256" key="1">
    <source>
        <dbReference type="ARBA" id="ARBA00001528"/>
    </source>
</evidence>
<gene>
    <name evidence="13" type="ORF">LITE_LOCUS22807</name>
</gene>
<dbReference type="InterPro" id="IPR039429">
    <property type="entry name" value="SHMT-like_dom"/>
</dbReference>
<evidence type="ECO:0000256" key="4">
    <source>
        <dbReference type="ARBA" id="ARBA00004777"/>
    </source>
</evidence>
<evidence type="ECO:0000256" key="6">
    <source>
        <dbReference type="ARBA" id="ARBA00022490"/>
    </source>
</evidence>
<evidence type="ECO:0000256" key="11">
    <source>
        <dbReference type="RuleBase" id="RU000585"/>
    </source>
</evidence>
<dbReference type="Proteomes" id="UP001154282">
    <property type="component" value="Unassembled WGS sequence"/>
</dbReference>
<dbReference type="GO" id="GO:0005739">
    <property type="term" value="C:mitochondrion"/>
    <property type="evidence" value="ECO:0007669"/>
    <property type="project" value="TreeGrafter"/>
</dbReference>
<comment type="pathway">
    <text evidence="4 11">One-carbon metabolism; tetrahydrofolate interconversion.</text>
</comment>
<dbReference type="InterPro" id="IPR001085">
    <property type="entry name" value="Ser_HO-MeTrfase"/>
</dbReference>
<keyword evidence="10" id="KW-0007">Acetylation</keyword>
<keyword evidence="7 11" id="KW-0554">One-carbon metabolism</keyword>
<comment type="catalytic activity">
    <reaction evidence="1 11">
        <text>(6R)-5,10-methylene-5,6,7,8-tetrahydrofolate + glycine + H2O = (6S)-5,6,7,8-tetrahydrofolate + L-serine</text>
        <dbReference type="Rhea" id="RHEA:15481"/>
        <dbReference type="ChEBI" id="CHEBI:15377"/>
        <dbReference type="ChEBI" id="CHEBI:15636"/>
        <dbReference type="ChEBI" id="CHEBI:33384"/>
        <dbReference type="ChEBI" id="CHEBI:57305"/>
        <dbReference type="ChEBI" id="CHEBI:57453"/>
        <dbReference type="EC" id="2.1.2.1"/>
    </reaction>
</comment>
<evidence type="ECO:0000256" key="5">
    <source>
        <dbReference type="ARBA" id="ARBA00006376"/>
    </source>
</evidence>
<dbReference type="HAMAP" id="MF_00051">
    <property type="entry name" value="SHMT"/>
    <property type="match status" value="1"/>
</dbReference>
<comment type="subcellular location">
    <subcellularLocation>
        <location evidence="3">Cytoplasm</location>
    </subcellularLocation>
</comment>
<evidence type="ECO:0000256" key="2">
    <source>
        <dbReference type="ARBA" id="ARBA00001933"/>
    </source>
</evidence>
<organism evidence="13 14">
    <name type="scientific">Linum tenue</name>
    <dbReference type="NCBI Taxonomy" id="586396"/>
    <lineage>
        <taxon>Eukaryota</taxon>
        <taxon>Viridiplantae</taxon>
        <taxon>Streptophyta</taxon>
        <taxon>Embryophyta</taxon>
        <taxon>Tracheophyta</taxon>
        <taxon>Spermatophyta</taxon>
        <taxon>Magnoliopsida</taxon>
        <taxon>eudicotyledons</taxon>
        <taxon>Gunneridae</taxon>
        <taxon>Pentapetalae</taxon>
        <taxon>rosids</taxon>
        <taxon>fabids</taxon>
        <taxon>Malpighiales</taxon>
        <taxon>Linaceae</taxon>
        <taxon>Linum</taxon>
    </lineage>
</organism>
<evidence type="ECO:0000256" key="10">
    <source>
        <dbReference type="ARBA" id="ARBA00022990"/>
    </source>
</evidence>
<name>A0AAV0LAT1_9ROSI</name>
<dbReference type="InterPro" id="IPR015422">
    <property type="entry name" value="PyrdxlP-dep_Trfase_small"/>
</dbReference>
<comment type="function">
    <text evidence="11">Interconversion of serine and glycine.</text>
</comment>
<dbReference type="PANTHER" id="PTHR11680">
    <property type="entry name" value="SERINE HYDROXYMETHYLTRANSFERASE"/>
    <property type="match status" value="1"/>
</dbReference>
<feature type="domain" description="Serine hydroxymethyltransferase-like" evidence="12">
    <location>
        <begin position="55"/>
        <end position="369"/>
    </location>
</feature>
<keyword evidence="8 11" id="KW-0808">Transferase</keyword>
<dbReference type="InterPro" id="IPR019798">
    <property type="entry name" value="Ser_HO-MeTrfase_PLP_BS"/>
</dbReference>
<dbReference type="GO" id="GO:0019264">
    <property type="term" value="P:glycine biosynthetic process from serine"/>
    <property type="evidence" value="ECO:0007669"/>
    <property type="project" value="InterPro"/>
</dbReference>
<dbReference type="AlphaFoldDB" id="A0AAV0LAT1"/>
<dbReference type="PANTHER" id="PTHR11680:SF61">
    <property type="entry name" value="SERINE HYDROXYMETHYLTRANSFERASE 1, MITOCHONDRIAL"/>
    <property type="match status" value="1"/>
</dbReference>
<reference evidence="13" key="1">
    <citation type="submission" date="2022-08" db="EMBL/GenBank/DDBJ databases">
        <authorList>
            <person name="Gutierrez-Valencia J."/>
        </authorList>
    </citation>
    <scope>NUCLEOTIDE SEQUENCE</scope>
</reference>
<dbReference type="GO" id="GO:0030170">
    <property type="term" value="F:pyridoxal phosphate binding"/>
    <property type="evidence" value="ECO:0007669"/>
    <property type="project" value="InterPro"/>
</dbReference>
<dbReference type="Gene3D" id="3.40.640.10">
    <property type="entry name" value="Type I PLP-dependent aspartate aminotransferase-like (Major domain)"/>
    <property type="match status" value="1"/>
</dbReference>
<dbReference type="FunFam" id="3.90.1150.10:FF:000048">
    <property type="entry name" value="Serine hydroxymethyltransferase, mitochondrial"/>
    <property type="match status" value="1"/>
</dbReference>
<dbReference type="Pfam" id="PF00464">
    <property type="entry name" value="SHMT"/>
    <property type="match status" value="2"/>
</dbReference>
<comment type="caution">
    <text evidence="13">The sequence shown here is derived from an EMBL/GenBank/DDBJ whole genome shotgun (WGS) entry which is preliminary data.</text>
</comment>